<dbReference type="AlphaFoldDB" id="W2RMK3"/>
<dbReference type="Proteomes" id="UP000030752">
    <property type="component" value="Unassembled WGS sequence"/>
</dbReference>
<feature type="region of interest" description="Disordered" evidence="1">
    <location>
        <begin position="1"/>
        <end position="25"/>
    </location>
</feature>
<dbReference type="RefSeq" id="XP_008720450.1">
    <property type="nucleotide sequence ID" value="XM_008722228.1"/>
</dbReference>
<evidence type="ECO:0000256" key="2">
    <source>
        <dbReference type="SAM" id="Phobius"/>
    </source>
</evidence>
<dbReference type="HOGENOM" id="CLU_1525092_0_0_1"/>
<keyword evidence="2" id="KW-1133">Transmembrane helix</keyword>
<dbReference type="InParanoid" id="W2RMK3"/>
<evidence type="ECO:0000313" key="3">
    <source>
        <dbReference type="EMBL" id="ETN36918.1"/>
    </source>
</evidence>
<dbReference type="GeneID" id="19975244"/>
<feature type="compositionally biased region" description="Low complexity" evidence="1">
    <location>
        <begin position="89"/>
        <end position="98"/>
    </location>
</feature>
<keyword evidence="2" id="KW-0472">Membrane</keyword>
<accession>W2RMK3</accession>
<gene>
    <name evidence="3" type="ORF">HMPREF1541_07905</name>
</gene>
<proteinExistence type="predicted"/>
<feature type="region of interest" description="Disordered" evidence="1">
    <location>
        <begin position="79"/>
        <end position="116"/>
    </location>
</feature>
<feature type="region of interest" description="Disordered" evidence="1">
    <location>
        <begin position="157"/>
        <end position="176"/>
    </location>
</feature>
<dbReference type="eggNOG" id="ENOG502RPWH">
    <property type="taxonomic scope" value="Eukaryota"/>
</dbReference>
<evidence type="ECO:0000256" key="1">
    <source>
        <dbReference type="SAM" id="MobiDB-lite"/>
    </source>
</evidence>
<evidence type="ECO:0000313" key="4">
    <source>
        <dbReference type="Proteomes" id="UP000030752"/>
    </source>
</evidence>
<name>W2RMK3_CYPE1</name>
<dbReference type="EMBL" id="KB822724">
    <property type="protein sequence ID" value="ETN36918.1"/>
    <property type="molecule type" value="Genomic_DNA"/>
</dbReference>
<keyword evidence="2" id="KW-0812">Transmembrane</keyword>
<reference evidence="3 4" key="1">
    <citation type="submission" date="2013-03" db="EMBL/GenBank/DDBJ databases">
        <title>The Genome Sequence of Phialophora europaea CBS 101466.</title>
        <authorList>
            <consortium name="The Broad Institute Genomics Platform"/>
            <person name="Cuomo C."/>
            <person name="de Hoog S."/>
            <person name="Gorbushina A."/>
            <person name="Walker B."/>
            <person name="Young S.K."/>
            <person name="Zeng Q."/>
            <person name="Gargeya S."/>
            <person name="Fitzgerald M."/>
            <person name="Haas B."/>
            <person name="Abouelleil A."/>
            <person name="Allen A.W."/>
            <person name="Alvarado L."/>
            <person name="Arachchi H.M."/>
            <person name="Berlin A.M."/>
            <person name="Chapman S.B."/>
            <person name="Gainer-Dewar J."/>
            <person name="Goldberg J."/>
            <person name="Griggs A."/>
            <person name="Gujja S."/>
            <person name="Hansen M."/>
            <person name="Howarth C."/>
            <person name="Imamovic A."/>
            <person name="Ireland A."/>
            <person name="Larimer J."/>
            <person name="McCowan C."/>
            <person name="Murphy C."/>
            <person name="Pearson M."/>
            <person name="Poon T.W."/>
            <person name="Priest M."/>
            <person name="Roberts A."/>
            <person name="Saif S."/>
            <person name="Shea T."/>
            <person name="Sisk P."/>
            <person name="Sykes S."/>
            <person name="Wortman J."/>
            <person name="Nusbaum C."/>
            <person name="Birren B."/>
        </authorList>
    </citation>
    <scope>NUCLEOTIDE SEQUENCE [LARGE SCALE GENOMIC DNA]</scope>
    <source>
        <strain evidence="3 4">CBS 101466</strain>
    </source>
</reference>
<feature type="compositionally biased region" description="Pro residues" evidence="1">
    <location>
        <begin position="1"/>
        <end position="20"/>
    </location>
</feature>
<protein>
    <submittedName>
        <fullName evidence="3">Uncharacterized protein</fullName>
    </submittedName>
</protein>
<dbReference type="VEuPathDB" id="FungiDB:HMPREF1541_07905"/>
<feature type="transmembrane region" description="Helical" evidence="2">
    <location>
        <begin position="44"/>
        <end position="65"/>
    </location>
</feature>
<sequence length="176" mass="19137">MTGPPPPPPHPRSSLPPPRTTPRKPAKINYEAELASASYRKTRAGIWAVGVAVIAASGGLIGAYLKSYWQQWREAGTTKSLQGLKPDGSSSSSSSAAAPQTQGQAETGIDKGSRQQAVAEVSLSDLNRSISALETVRGQLMQRKIQEEQRLLKLHERIAERKEKEDRRREMAGPGR</sequence>
<keyword evidence="4" id="KW-1185">Reference proteome</keyword>
<organism evidence="3 4">
    <name type="scientific">Cyphellophora europaea (strain CBS 101466)</name>
    <name type="common">Phialophora europaea</name>
    <dbReference type="NCBI Taxonomy" id="1220924"/>
    <lineage>
        <taxon>Eukaryota</taxon>
        <taxon>Fungi</taxon>
        <taxon>Dikarya</taxon>
        <taxon>Ascomycota</taxon>
        <taxon>Pezizomycotina</taxon>
        <taxon>Eurotiomycetes</taxon>
        <taxon>Chaetothyriomycetidae</taxon>
        <taxon>Chaetothyriales</taxon>
        <taxon>Cyphellophoraceae</taxon>
        <taxon>Cyphellophora</taxon>
    </lineage>
</organism>